<feature type="transmembrane region" description="Helical" evidence="6">
    <location>
        <begin position="331"/>
        <end position="353"/>
    </location>
</feature>
<dbReference type="PROSITE" id="PS51257">
    <property type="entry name" value="PROKAR_LIPOPROTEIN"/>
    <property type="match status" value="1"/>
</dbReference>
<evidence type="ECO:0000313" key="9">
    <source>
        <dbReference type="Proteomes" id="UP001229251"/>
    </source>
</evidence>
<comment type="caution">
    <text evidence="8">The sequence shown here is derived from an EMBL/GenBank/DDBJ whole genome shotgun (WGS) entry which is preliminary data.</text>
</comment>
<evidence type="ECO:0000256" key="4">
    <source>
        <dbReference type="ARBA" id="ARBA00022989"/>
    </source>
</evidence>
<sequence length="426" mass="47283">MLKIAYYYIQRKKTRSISLLCMLTLILLALTACIDLVKQSNQMEATLYQASQAAYSIRSKDPAQPFDLKQVQSLQDSQPDNQWVRFYEGNAQLTDHQAVTGSQKIQRDDLTEGLKNNVALYATDDSAKHVLFNSQVFQLVSGRALTYKDNHKILIHEEFAKANGLKLHDQVKLRPVSLEGDPADQEAMPFEIVGIFQGKRQEQYTGVSSDLSENTFFMDYSGSQTLLMKGHDEQLTQLNGYAKDPQALQASFKAAQAWAKDHSQLDVTKDSQAYDQILSSIKTLKSLFHWVAYGVMFAGWVILTAILLLWLRERLYEIGVLLAIGRSKVKILGQFLAELVFLSLPALVLSALLQPLMLKPLLASLNFGQAADSINSLALKASTGLPAIVTLFQAYGLLMLIIVLAVSGSSAVILSKRPSHILAKIS</sequence>
<keyword evidence="4 6" id="KW-1133">Transmembrane helix</keyword>
<comment type="subcellular location">
    <subcellularLocation>
        <location evidence="1">Cell membrane</location>
        <topology evidence="1">Multi-pass membrane protein</topology>
    </subcellularLocation>
</comment>
<dbReference type="Pfam" id="PF02687">
    <property type="entry name" value="FtsX"/>
    <property type="match status" value="1"/>
</dbReference>
<feature type="domain" description="ABC3 transporter permease C-terminal" evidence="7">
    <location>
        <begin position="292"/>
        <end position="413"/>
    </location>
</feature>
<dbReference type="RefSeq" id="WP_070609730.1">
    <property type="nucleotide sequence ID" value="NZ_JASOOE010000026.1"/>
</dbReference>
<evidence type="ECO:0000259" key="7">
    <source>
        <dbReference type="Pfam" id="PF02687"/>
    </source>
</evidence>
<evidence type="ECO:0000256" key="1">
    <source>
        <dbReference type="ARBA" id="ARBA00004651"/>
    </source>
</evidence>
<evidence type="ECO:0000256" key="2">
    <source>
        <dbReference type="ARBA" id="ARBA00022475"/>
    </source>
</evidence>
<proteinExistence type="predicted"/>
<dbReference type="GO" id="GO:0022857">
    <property type="term" value="F:transmembrane transporter activity"/>
    <property type="evidence" value="ECO:0007669"/>
    <property type="project" value="TreeGrafter"/>
</dbReference>
<feature type="transmembrane region" description="Helical" evidence="6">
    <location>
        <begin position="392"/>
        <end position="414"/>
    </location>
</feature>
<feature type="transmembrane region" description="Helical" evidence="6">
    <location>
        <begin position="287"/>
        <end position="311"/>
    </location>
</feature>
<keyword evidence="5 6" id="KW-0472">Membrane</keyword>
<evidence type="ECO:0000256" key="3">
    <source>
        <dbReference type="ARBA" id="ARBA00022692"/>
    </source>
</evidence>
<keyword evidence="2" id="KW-1003">Cell membrane</keyword>
<dbReference type="Proteomes" id="UP001229251">
    <property type="component" value="Unassembled WGS sequence"/>
</dbReference>
<keyword evidence="3 6" id="KW-0812">Transmembrane</keyword>
<dbReference type="PANTHER" id="PTHR30572:SF9">
    <property type="entry name" value="ABC TRANSPORTER PERMEASE PROTEIN"/>
    <property type="match status" value="1"/>
</dbReference>
<dbReference type="EMBL" id="JASOOE010000026">
    <property type="protein sequence ID" value="MDK7188104.1"/>
    <property type="molecule type" value="Genomic_DNA"/>
</dbReference>
<evidence type="ECO:0000313" key="8">
    <source>
        <dbReference type="EMBL" id="MDK7188104.1"/>
    </source>
</evidence>
<reference evidence="8" key="1">
    <citation type="submission" date="2023-05" db="EMBL/GenBank/DDBJ databases">
        <title>Cataloging the Phylogenetic Diversity of Human Bladder Bacteria.</title>
        <authorList>
            <person name="Du J."/>
        </authorList>
    </citation>
    <scope>NUCLEOTIDE SEQUENCE</scope>
    <source>
        <strain evidence="8">UMB1231</strain>
    </source>
</reference>
<dbReference type="GO" id="GO:0005886">
    <property type="term" value="C:plasma membrane"/>
    <property type="evidence" value="ECO:0007669"/>
    <property type="project" value="UniProtKB-SubCell"/>
</dbReference>
<accession>A0AAJ1V6B1</accession>
<evidence type="ECO:0000256" key="5">
    <source>
        <dbReference type="ARBA" id="ARBA00023136"/>
    </source>
</evidence>
<protein>
    <submittedName>
        <fullName evidence="8">ABC transporter permease</fullName>
    </submittedName>
</protein>
<dbReference type="PANTHER" id="PTHR30572">
    <property type="entry name" value="MEMBRANE COMPONENT OF TRANSPORTER-RELATED"/>
    <property type="match status" value="1"/>
</dbReference>
<name>A0AAJ1V6B1_9LACT</name>
<dbReference type="InterPro" id="IPR003838">
    <property type="entry name" value="ABC3_permease_C"/>
</dbReference>
<gene>
    <name evidence="8" type="ORF">QP433_08990</name>
</gene>
<dbReference type="AlphaFoldDB" id="A0AAJ1V6B1"/>
<dbReference type="InterPro" id="IPR050250">
    <property type="entry name" value="Macrolide_Exporter_MacB"/>
</dbReference>
<evidence type="ECO:0000256" key="6">
    <source>
        <dbReference type="SAM" id="Phobius"/>
    </source>
</evidence>
<organism evidence="8 9">
    <name type="scientific">Facklamia hominis</name>
    <dbReference type="NCBI Taxonomy" id="178214"/>
    <lineage>
        <taxon>Bacteria</taxon>
        <taxon>Bacillati</taxon>
        <taxon>Bacillota</taxon>
        <taxon>Bacilli</taxon>
        <taxon>Lactobacillales</taxon>
        <taxon>Aerococcaceae</taxon>
        <taxon>Facklamia</taxon>
    </lineage>
</organism>